<dbReference type="InterPro" id="IPR002048">
    <property type="entry name" value="EF_hand_dom"/>
</dbReference>
<keyword evidence="4" id="KW-0677">Repeat</keyword>
<dbReference type="Gene3D" id="1.10.238.10">
    <property type="entry name" value="EF-hand"/>
    <property type="match status" value="1"/>
</dbReference>
<proteinExistence type="predicted"/>
<evidence type="ECO:0000256" key="5">
    <source>
        <dbReference type="ARBA" id="ARBA00022824"/>
    </source>
</evidence>
<evidence type="ECO:0000313" key="14">
    <source>
        <dbReference type="Proteomes" id="UP001328107"/>
    </source>
</evidence>
<dbReference type="PANTHER" id="PTHR46222">
    <property type="entry name" value="PEPTIDYL-PROLYL CIS-TRANS ISOMERASE FKBP7/14"/>
    <property type="match status" value="1"/>
</dbReference>
<comment type="caution">
    <text evidence="13">The sequence shown here is derived from an EMBL/GenBank/DDBJ whole genome shotgun (WGS) entry which is preliminary data.</text>
</comment>
<accession>A0AAN5CYJ5</accession>
<gene>
    <name evidence="13" type="ORF">PMAYCL1PPCAC_23087</name>
</gene>
<evidence type="ECO:0000256" key="2">
    <source>
        <dbReference type="ARBA" id="ARBA00013194"/>
    </source>
</evidence>
<evidence type="ECO:0000256" key="6">
    <source>
        <dbReference type="ARBA" id="ARBA00022837"/>
    </source>
</evidence>
<dbReference type="SUPFAM" id="SSF47473">
    <property type="entry name" value="EF-hand"/>
    <property type="match status" value="1"/>
</dbReference>
<name>A0AAN5CYJ5_9BILA</name>
<dbReference type="Pfam" id="PF00254">
    <property type="entry name" value="FKBP_C"/>
    <property type="match status" value="1"/>
</dbReference>
<evidence type="ECO:0000259" key="12">
    <source>
        <dbReference type="PROSITE" id="PS50222"/>
    </source>
</evidence>
<evidence type="ECO:0000256" key="1">
    <source>
        <dbReference type="ARBA" id="ARBA00000971"/>
    </source>
</evidence>
<keyword evidence="8" id="KW-0325">Glycoprotein</keyword>
<dbReference type="Proteomes" id="UP001328107">
    <property type="component" value="Unassembled WGS sequence"/>
</dbReference>
<protein>
    <recommendedName>
        <fullName evidence="2 10">peptidylprolyl isomerase</fullName>
        <ecNumber evidence="2 10">5.2.1.8</ecNumber>
    </recommendedName>
</protein>
<dbReference type="EC" id="5.2.1.8" evidence="2 10"/>
<keyword evidence="14" id="KW-1185">Reference proteome</keyword>
<comment type="catalytic activity">
    <reaction evidence="1 10">
        <text>[protein]-peptidylproline (omega=180) = [protein]-peptidylproline (omega=0)</text>
        <dbReference type="Rhea" id="RHEA:16237"/>
        <dbReference type="Rhea" id="RHEA-COMP:10747"/>
        <dbReference type="Rhea" id="RHEA-COMP:10748"/>
        <dbReference type="ChEBI" id="CHEBI:83833"/>
        <dbReference type="ChEBI" id="CHEBI:83834"/>
        <dbReference type="EC" id="5.2.1.8"/>
    </reaction>
</comment>
<dbReference type="InterPro" id="IPR011992">
    <property type="entry name" value="EF-hand-dom_pair"/>
</dbReference>
<dbReference type="Gene3D" id="3.10.50.40">
    <property type="match status" value="1"/>
</dbReference>
<evidence type="ECO:0000256" key="8">
    <source>
        <dbReference type="ARBA" id="ARBA00023180"/>
    </source>
</evidence>
<dbReference type="InterPro" id="IPR052273">
    <property type="entry name" value="PPIase_FKBP"/>
</dbReference>
<dbReference type="GO" id="GO:0005783">
    <property type="term" value="C:endoplasmic reticulum"/>
    <property type="evidence" value="ECO:0007669"/>
    <property type="project" value="UniProtKB-ARBA"/>
</dbReference>
<reference evidence="14" key="1">
    <citation type="submission" date="2022-10" db="EMBL/GenBank/DDBJ databases">
        <title>Genome assembly of Pristionchus species.</title>
        <authorList>
            <person name="Yoshida K."/>
            <person name="Sommer R.J."/>
        </authorList>
    </citation>
    <scope>NUCLEOTIDE SEQUENCE [LARGE SCALE GENOMIC DNA]</scope>
    <source>
        <strain evidence="14">RS5460</strain>
    </source>
</reference>
<dbReference type="GO" id="GO:0005509">
    <property type="term" value="F:calcium ion binding"/>
    <property type="evidence" value="ECO:0007669"/>
    <property type="project" value="InterPro"/>
</dbReference>
<dbReference type="InterPro" id="IPR046357">
    <property type="entry name" value="PPIase_dom_sf"/>
</dbReference>
<keyword evidence="9 10" id="KW-0413">Isomerase</keyword>
<dbReference type="SUPFAM" id="SSF54534">
    <property type="entry name" value="FKBP-like"/>
    <property type="match status" value="1"/>
</dbReference>
<keyword evidence="6" id="KW-0106">Calcium</keyword>
<dbReference type="GO" id="GO:0003755">
    <property type="term" value="F:peptidyl-prolyl cis-trans isomerase activity"/>
    <property type="evidence" value="ECO:0007669"/>
    <property type="project" value="UniProtKB-KW"/>
</dbReference>
<dbReference type="AlphaFoldDB" id="A0AAN5CYJ5"/>
<evidence type="ECO:0000256" key="9">
    <source>
        <dbReference type="ARBA" id="ARBA00023235"/>
    </source>
</evidence>
<dbReference type="PROSITE" id="PS50059">
    <property type="entry name" value="FKBP_PPIASE"/>
    <property type="match status" value="1"/>
</dbReference>
<evidence type="ECO:0000259" key="11">
    <source>
        <dbReference type="PROSITE" id="PS50059"/>
    </source>
</evidence>
<sequence>GGGLVTTRSFFPIHPLSDRPSIMRIAAILPLFISLCHSKEESIPVIEIRGEGKPMSSAQIRHLDEQANGGPLQIKVERRWKPDVCERTAEDDWITFHYKMYLEDGRKVYTTYDRDPITIQLGADMTMQGLDQGLIDSCETEVLRVSVPWRLVQREDKGSIWKHIPTEEHWLRFDVEVLSVTKFSLAEQFKALDKDGDAGITENDVVAVANELKEKYGKGWKNNDVDNVLAAKYFVRYFDQNNNASVDFAEFQSTIEKDQNEMENKKTGKQPKGLKRKHGLEWLLDFNNDGVVTNKEIDESADRFEKGLPEKKDEL</sequence>
<dbReference type="InterPro" id="IPR018247">
    <property type="entry name" value="EF_Hand_1_Ca_BS"/>
</dbReference>
<evidence type="ECO:0000256" key="4">
    <source>
        <dbReference type="ARBA" id="ARBA00022737"/>
    </source>
</evidence>
<keyword evidence="3" id="KW-0732">Signal</keyword>
<evidence type="ECO:0000256" key="10">
    <source>
        <dbReference type="PROSITE-ProRule" id="PRU00277"/>
    </source>
</evidence>
<dbReference type="PROSITE" id="PS00018">
    <property type="entry name" value="EF_HAND_1"/>
    <property type="match status" value="1"/>
</dbReference>
<organism evidence="13 14">
    <name type="scientific">Pristionchus mayeri</name>
    <dbReference type="NCBI Taxonomy" id="1317129"/>
    <lineage>
        <taxon>Eukaryota</taxon>
        <taxon>Metazoa</taxon>
        <taxon>Ecdysozoa</taxon>
        <taxon>Nematoda</taxon>
        <taxon>Chromadorea</taxon>
        <taxon>Rhabditida</taxon>
        <taxon>Rhabditina</taxon>
        <taxon>Diplogasteromorpha</taxon>
        <taxon>Diplogasteroidea</taxon>
        <taxon>Neodiplogasteridae</taxon>
        <taxon>Pristionchus</taxon>
    </lineage>
</organism>
<feature type="domain" description="PPIase FKBP-type" evidence="11">
    <location>
        <begin position="91"/>
        <end position="181"/>
    </location>
</feature>
<dbReference type="InterPro" id="IPR001179">
    <property type="entry name" value="PPIase_FKBP_dom"/>
</dbReference>
<feature type="non-terminal residue" evidence="13">
    <location>
        <position position="1"/>
    </location>
</feature>
<keyword evidence="7 10" id="KW-0697">Rotamase</keyword>
<dbReference type="PANTHER" id="PTHR46222:SF3">
    <property type="entry name" value="PEPTIDYLPROLYL ISOMERASE"/>
    <property type="match status" value="1"/>
</dbReference>
<evidence type="ECO:0000256" key="7">
    <source>
        <dbReference type="ARBA" id="ARBA00023110"/>
    </source>
</evidence>
<feature type="domain" description="EF-hand" evidence="12">
    <location>
        <begin position="180"/>
        <end position="215"/>
    </location>
</feature>
<keyword evidence="5" id="KW-0256">Endoplasmic reticulum</keyword>
<evidence type="ECO:0000256" key="3">
    <source>
        <dbReference type="ARBA" id="ARBA00022729"/>
    </source>
</evidence>
<dbReference type="PROSITE" id="PS50222">
    <property type="entry name" value="EF_HAND_2"/>
    <property type="match status" value="1"/>
</dbReference>
<dbReference type="EMBL" id="BTRK01000005">
    <property type="protein sequence ID" value="GMR52892.1"/>
    <property type="molecule type" value="Genomic_DNA"/>
</dbReference>
<evidence type="ECO:0000313" key="13">
    <source>
        <dbReference type="EMBL" id="GMR52892.1"/>
    </source>
</evidence>